<sequence>MKSKEQIKIPDHTGKRETRLLAFVWNCGFFSRDVSDEKIIEMWRKSPARSLDDPEDETFYDVECLTPDELAGRINDESFAHTEDYVRFINVSPDLLYPDRK</sequence>
<gene>
    <name evidence="2" type="ORF">F1644_03445</name>
    <name evidence="1" type="ORF">GGR15_004116</name>
</gene>
<name>A0A7X5YG15_9BACT</name>
<dbReference type="Proteomes" id="UP000576368">
    <property type="component" value="Unassembled WGS sequence"/>
</dbReference>
<protein>
    <submittedName>
        <fullName evidence="1">Uncharacterized protein</fullName>
    </submittedName>
</protein>
<evidence type="ECO:0000313" key="2">
    <source>
        <dbReference type="EMBL" id="WOF11385.1"/>
    </source>
</evidence>
<organism evidence="1 3">
    <name type="scientific">Butyricimonas paravirosa</name>
    <dbReference type="NCBI Taxonomy" id="1472417"/>
    <lineage>
        <taxon>Bacteria</taxon>
        <taxon>Pseudomonadati</taxon>
        <taxon>Bacteroidota</taxon>
        <taxon>Bacteroidia</taxon>
        <taxon>Bacteroidales</taxon>
        <taxon>Odoribacteraceae</taxon>
        <taxon>Butyricimonas</taxon>
    </lineage>
</organism>
<dbReference type="RefSeq" id="WP_071149226.1">
    <property type="nucleotide sequence ID" value="NZ_BMPA01000017.1"/>
</dbReference>
<evidence type="ECO:0000313" key="4">
    <source>
        <dbReference type="Proteomes" id="UP001302374"/>
    </source>
</evidence>
<reference evidence="1 3" key="2">
    <citation type="submission" date="2020-03" db="EMBL/GenBank/DDBJ databases">
        <title>Genomic Encyclopedia of Type Strains, Phase IV (KMG-IV): sequencing the most valuable type-strain genomes for metagenomic binning, comparative biology and taxonomic classification.</title>
        <authorList>
            <person name="Goeker M."/>
        </authorList>
    </citation>
    <scope>NUCLEOTIDE SEQUENCE [LARGE SCALE GENOMIC DNA]</scope>
    <source>
        <strain evidence="1 3">DSM 105722</strain>
    </source>
</reference>
<accession>A0A7X5YG15</accession>
<dbReference type="EMBL" id="JAATLI010000018">
    <property type="protein sequence ID" value="NJC20464.1"/>
    <property type="molecule type" value="Genomic_DNA"/>
</dbReference>
<evidence type="ECO:0000313" key="3">
    <source>
        <dbReference type="Proteomes" id="UP000576368"/>
    </source>
</evidence>
<proteinExistence type="predicted"/>
<dbReference type="EMBL" id="CP043839">
    <property type="protein sequence ID" value="WOF11385.1"/>
    <property type="molecule type" value="Genomic_DNA"/>
</dbReference>
<reference evidence="2 4" key="1">
    <citation type="submission" date="2019-09" db="EMBL/GenBank/DDBJ databases">
        <title>Butyricimonas paravirosa DSM 105722 (=214-4 = JCM 18677 = CCUG 65563).</title>
        <authorList>
            <person name="Le Roy T."/>
            <person name="Cani P.D."/>
        </authorList>
    </citation>
    <scope>NUCLEOTIDE SEQUENCE [LARGE SCALE GENOMIC DNA]</scope>
    <source>
        <strain evidence="2 4">DSM 105722</strain>
    </source>
</reference>
<dbReference type="GeneID" id="86890321"/>
<dbReference type="AlphaFoldDB" id="A0A7X5YG15"/>
<evidence type="ECO:0000313" key="1">
    <source>
        <dbReference type="EMBL" id="NJC20464.1"/>
    </source>
</evidence>
<dbReference type="Proteomes" id="UP001302374">
    <property type="component" value="Chromosome"/>
</dbReference>
<keyword evidence="4" id="KW-1185">Reference proteome</keyword>